<sequence>MVVVARGEEGLQAGQQVADGGGPSLPPAQQPLLHLYQLSRFTRGSSQLTQTITRLLRRPTRVSCMALLLPPSSPPPISKPRNT</sequence>
<reference evidence="2" key="1">
    <citation type="submission" date="2021-01" db="EMBL/GenBank/DDBJ databases">
        <title>Chromosome-level genome assembly of a human fungal pathogen reveals clustering of transcriptionally co-regulated genes.</title>
        <authorList>
            <person name="Voorhies M."/>
            <person name="Cohen S."/>
            <person name="Shea T.P."/>
            <person name="Petrus S."/>
            <person name="Munoz J.F."/>
            <person name="Poplawski S."/>
            <person name="Goldman W.E."/>
            <person name="Michael T."/>
            <person name="Cuomo C.A."/>
            <person name="Sil A."/>
            <person name="Beyhan S."/>
        </authorList>
    </citation>
    <scope>NUCLEOTIDE SEQUENCE</scope>
    <source>
        <strain evidence="2">WU24</strain>
    </source>
</reference>
<evidence type="ECO:0000313" key="3">
    <source>
        <dbReference type="Proteomes" id="UP000663671"/>
    </source>
</evidence>
<name>A0A8A1M7G8_AJECA</name>
<protein>
    <submittedName>
        <fullName evidence="2">Uncharacterized protein</fullName>
    </submittedName>
</protein>
<dbReference type="Proteomes" id="UP000663671">
    <property type="component" value="Chromosome 5"/>
</dbReference>
<evidence type="ECO:0000313" key="2">
    <source>
        <dbReference type="EMBL" id="QSS61969.1"/>
    </source>
</evidence>
<organism evidence="2 3">
    <name type="scientific">Ajellomyces capsulatus</name>
    <name type="common">Darling's disease fungus</name>
    <name type="synonym">Histoplasma capsulatum</name>
    <dbReference type="NCBI Taxonomy" id="5037"/>
    <lineage>
        <taxon>Eukaryota</taxon>
        <taxon>Fungi</taxon>
        <taxon>Dikarya</taxon>
        <taxon>Ascomycota</taxon>
        <taxon>Pezizomycotina</taxon>
        <taxon>Eurotiomycetes</taxon>
        <taxon>Eurotiomycetidae</taxon>
        <taxon>Onygenales</taxon>
        <taxon>Ajellomycetaceae</taxon>
        <taxon>Histoplasma</taxon>
    </lineage>
</organism>
<dbReference type="VEuPathDB" id="FungiDB:I7I51_04146"/>
<proteinExistence type="predicted"/>
<evidence type="ECO:0000256" key="1">
    <source>
        <dbReference type="SAM" id="MobiDB-lite"/>
    </source>
</evidence>
<gene>
    <name evidence="2" type="ORF">I7I51_04146</name>
</gene>
<accession>A0A8A1M7G8</accession>
<feature type="region of interest" description="Disordered" evidence="1">
    <location>
        <begin position="1"/>
        <end position="28"/>
    </location>
</feature>
<dbReference type="AlphaFoldDB" id="A0A8A1M7G8"/>
<dbReference type="EMBL" id="CP069111">
    <property type="protein sequence ID" value="QSS61969.1"/>
    <property type="molecule type" value="Genomic_DNA"/>
</dbReference>